<evidence type="ECO:0000313" key="6">
    <source>
        <dbReference type="EMBL" id="ORC38329.1"/>
    </source>
</evidence>
<gene>
    <name evidence="6" type="ORF">B4O97_00810</name>
</gene>
<feature type="binding site" evidence="3">
    <location>
        <position position="198"/>
    </location>
    <ligand>
        <name>a divalent metal cation</name>
        <dbReference type="ChEBI" id="CHEBI:60240"/>
    </ligand>
</feature>
<keyword evidence="3" id="KW-0479">Metal-binding</keyword>
<dbReference type="PANTHER" id="PTHR10907:SF47">
    <property type="entry name" value="REGUCALCIN"/>
    <property type="match status" value="1"/>
</dbReference>
<dbReference type="Proteomes" id="UP000192343">
    <property type="component" value="Unassembled WGS sequence"/>
</dbReference>
<dbReference type="InterPro" id="IPR005511">
    <property type="entry name" value="SMP-30"/>
</dbReference>
<dbReference type="PRINTS" id="PR01790">
    <property type="entry name" value="SMP30FAMILY"/>
</dbReference>
<feature type="binding site" evidence="3">
    <location>
        <position position="100"/>
    </location>
    <ligand>
        <name>substrate</name>
    </ligand>
</feature>
<dbReference type="OrthoDB" id="2633250at2"/>
<dbReference type="Pfam" id="PF08450">
    <property type="entry name" value="SGL"/>
    <property type="match status" value="1"/>
</dbReference>
<feature type="region of interest" description="Disordered" evidence="4">
    <location>
        <begin position="81"/>
        <end position="102"/>
    </location>
</feature>
<comment type="caution">
    <text evidence="6">The sequence shown here is derived from an EMBL/GenBank/DDBJ whole genome shotgun (WGS) entry which is preliminary data.</text>
</comment>
<feature type="binding site" evidence="3">
    <location>
        <position position="102"/>
    </location>
    <ligand>
        <name>substrate</name>
    </ligand>
</feature>
<dbReference type="InterPro" id="IPR013658">
    <property type="entry name" value="SGL"/>
</dbReference>
<dbReference type="GO" id="GO:0004341">
    <property type="term" value="F:gluconolactonase activity"/>
    <property type="evidence" value="ECO:0007669"/>
    <property type="project" value="TreeGrafter"/>
</dbReference>
<comment type="cofactor">
    <cofactor evidence="3">
        <name>Zn(2+)</name>
        <dbReference type="ChEBI" id="CHEBI:29105"/>
    </cofactor>
    <text evidence="3">Binds 1 divalent metal cation per subunit.</text>
</comment>
<dbReference type="SUPFAM" id="SSF63829">
    <property type="entry name" value="Calcium-dependent phosphotriesterase"/>
    <property type="match status" value="1"/>
</dbReference>
<feature type="domain" description="SMP-30/Gluconolactonase/LRE-like region" evidence="5">
    <location>
        <begin position="15"/>
        <end position="258"/>
    </location>
</feature>
<comment type="similarity">
    <text evidence="1">Belongs to the SMP-30/CGR1 family.</text>
</comment>
<keyword evidence="7" id="KW-1185">Reference proteome</keyword>
<name>A0A1Y1S2Y5_9SPIO</name>
<reference evidence="6 7" key="1">
    <citation type="submission" date="2017-03" db="EMBL/GenBank/DDBJ databases">
        <title>Draft Genome sequence of Marispirochaeta sp. strain JC444.</title>
        <authorList>
            <person name="Shivani Y."/>
            <person name="Subhash Y."/>
            <person name="Sasikala C."/>
            <person name="Ramana C."/>
        </authorList>
    </citation>
    <scope>NUCLEOTIDE SEQUENCE [LARGE SCALE GENOMIC DNA]</scope>
    <source>
        <strain evidence="6 7">JC444</strain>
    </source>
</reference>
<dbReference type="RefSeq" id="WP_083047348.1">
    <property type="nucleotide sequence ID" value="NZ_MWQY01000001.1"/>
</dbReference>
<keyword evidence="3" id="KW-0862">Zinc</keyword>
<sequence>MKYAVRTILDARAELAEGPFWDEEDQHLYWVNINAGEIHRCDPSPGTDTLVTAGQKVGAAVLDREGNFIAAGEKGFFRLSSEGGDSEEIASPETDNPDSRFNDGKCDPAGRFWAGTMSLSRTTGTAALYCLDEKGAVSRRVEGVTVSNGLAWDLKRSLMFYIDTPTKCVVAFSCNMENGEISSPRIAFSTPPELGSPDGMTIDDEGMLWIAFYRGACVARWNPENGEMIEQVGIPAPHVTSCCFGGKDRATLFVTTARQGMDPEGLRKYPEAGGIFAFEPGVSGAPGYRYRG</sequence>
<evidence type="ECO:0000256" key="2">
    <source>
        <dbReference type="PIRSR" id="PIRSR605511-1"/>
    </source>
</evidence>
<organism evidence="6 7">
    <name type="scientific">Marispirochaeta aestuarii</name>
    <dbReference type="NCBI Taxonomy" id="1963862"/>
    <lineage>
        <taxon>Bacteria</taxon>
        <taxon>Pseudomonadati</taxon>
        <taxon>Spirochaetota</taxon>
        <taxon>Spirochaetia</taxon>
        <taxon>Spirochaetales</taxon>
        <taxon>Spirochaetaceae</taxon>
        <taxon>Marispirochaeta</taxon>
    </lineage>
</organism>
<dbReference type="Gene3D" id="2.120.10.30">
    <property type="entry name" value="TolB, C-terminal domain"/>
    <property type="match status" value="1"/>
</dbReference>
<dbReference type="GO" id="GO:0005509">
    <property type="term" value="F:calcium ion binding"/>
    <property type="evidence" value="ECO:0007669"/>
    <property type="project" value="TreeGrafter"/>
</dbReference>
<protein>
    <recommendedName>
        <fullName evidence="5">SMP-30/Gluconolactonase/LRE-like region domain-containing protein</fullName>
    </recommendedName>
</protein>
<feature type="binding site" evidence="3">
    <location>
        <position position="17"/>
    </location>
    <ligand>
        <name>a divalent metal cation</name>
        <dbReference type="ChEBI" id="CHEBI:60240"/>
    </ligand>
</feature>
<dbReference type="STRING" id="1963862.B4O97_00810"/>
<evidence type="ECO:0000256" key="1">
    <source>
        <dbReference type="ARBA" id="ARBA00008853"/>
    </source>
</evidence>
<feature type="binding site" evidence="3">
    <location>
        <position position="148"/>
    </location>
    <ligand>
        <name>a divalent metal cation</name>
        <dbReference type="ChEBI" id="CHEBI:60240"/>
    </ligand>
</feature>
<evidence type="ECO:0000256" key="3">
    <source>
        <dbReference type="PIRSR" id="PIRSR605511-2"/>
    </source>
</evidence>
<evidence type="ECO:0000313" key="7">
    <source>
        <dbReference type="Proteomes" id="UP000192343"/>
    </source>
</evidence>
<proteinExistence type="inferred from homology"/>
<dbReference type="InterPro" id="IPR011042">
    <property type="entry name" value="6-blade_b-propeller_TolB-like"/>
</dbReference>
<dbReference type="AlphaFoldDB" id="A0A1Y1S2Y5"/>
<dbReference type="GO" id="GO:0019853">
    <property type="term" value="P:L-ascorbic acid biosynthetic process"/>
    <property type="evidence" value="ECO:0007669"/>
    <property type="project" value="TreeGrafter"/>
</dbReference>
<accession>A0A1Y1S2Y5</accession>
<feature type="active site" description="Proton donor/acceptor" evidence="2">
    <location>
        <position position="198"/>
    </location>
</feature>
<evidence type="ECO:0000259" key="5">
    <source>
        <dbReference type="Pfam" id="PF08450"/>
    </source>
</evidence>
<dbReference type="EMBL" id="MWQY01000001">
    <property type="protein sequence ID" value="ORC38329.1"/>
    <property type="molecule type" value="Genomic_DNA"/>
</dbReference>
<evidence type="ECO:0000256" key="4">
    <source>
        <dbReference type="SAM" id="MobiDB-lite"/>
    </source>
</evidence>
<dbReference type="PANTHER" id="PTHR10907">
    <property type="entry name" value="REGUCALCIN"/>
    <property type="match status" value="1"/>
</dbReference>